<keyword evidence="3" id="KW-1185">Reference proteome</keyword>
<dbReference type="InterPro" id="IPR039418">
    <property type="entry name" value="LexA-like"/>
</dbReference>
<name>A0A829HBE2_9GAMM</name>
<comment type="caution">
    <text evidence="2">The sequence shown here is derived from an EMBL/GenBank/DDBJ whole genome shotgun (WGS) entry which is preliminary data.</text>
</comment>
<feature type="domain" description="Peptidase S24/S26A/S26B/S26C" evidence="1">
    <location>
        <begin position="49"/>
        <end position="158"/>
    </location>
</feature>
<dbReference type="InterPro" id="IPR050077">
    <property type="entry name" value="LexA_repressor"/>
</dbReference>
<dbReference type="SUPFAM" id="SSF51306">
    <property type="entry name" value="LexA/Signal peptidase"/>
    <property type="match status" value="1"/>
</dbReference>
<accession>A0A829HBE2</accession>
<evidence type="ECO:0000313" key="3">
    <source>
        <dbReference type="Proteomes" id="UP000014523"/>
    </source>
</evidence>
<organism evidence="2 3">
    <name type="scientific">Acinetobacter gyllenbergii CIP 110306 = MTCC 11365</name>
    <dbReference type="NCBI Taxonomy" id="1217657"/>
    <lineage>
        <taxon>Bacteria</taxon>
        <taxon>Pseudomonadati</taxon>
        <taxon>Pseudomonadota</taxon>
        <taxon>Gammaproteobacteria</taxon>
        <taxon>Moraxellales</taxon>
        <taxon>Moraxellaceae</taxon>
        <taxon>Acinetobacter</taxon>
    </lineage>
</organism>
<dbReference type="NCBIfam" id="NF007621">
    <property type="entry name" value="PRK10276.1"/>
    <property type="match status" value="1"/>
</dbReference>
<reference evidence="2 3" key="1">
    <citation type="submission" date="2013-06" db="EMBL/GenBank/DDBJ databases">
        <title>The Genome Sequence of Acinetobacter gyllenbergii CIP 110306.</title>
        <authorList>
            <consortium name="The Broad Institute Genome Sequencing Platform"/>
            <consortium name="The Broad Institute Genome Sequencing Center for Infectious Disease"/>
            <person name="Cerqueira G."/>
            <person name="Feldgarden M."/>
            <person name="Courvalin P."/>
            <person name="Perichon B."/>
            <person name="Grillot-Courvalin C."/>
            <person name="Clermont D."/>
            <person name="Rocha E."/>
            <person name="Yoon E.-J."/>
            <person name="Nemec A."/>
            <person name="Young S.K."/>
            <person name="Zeng Q."/>
            <person name="Gargeya S."/>
            <person name="Fitzgerald M."/>
            <person name="Abouelleil A."/>
            <person name="Alvarado L."/>
            <person name="Berlin A.M."/>
            <person name="Chapman S.B."/>
            <person name="Dewar J."/>
            <person name="Goldberg J."/>
            <person name="Griggs A."/>
            <person name="Gujja S."/>
            <person name="Hansen M."/>
            <person name="Howarth C."/>
            <person name="Imamovic A."/>
            <person name="Larimer J."/>
            <person name="McCowan C."/>
            <person name="Murphy C."/>
            <person name="Pearson M."/>
            <person name="Priest M."/>
            <person name="Roberts A."/>
            <person name="Saif S."/>
            <person name="Shea T."/>
            <person name="Sykes S."/>
            <person name="Wortman J."/>
            <person name="Nusbaum C."/>
            <person name="Birren B."/>
        </authorList>
    </citation>
    <scope>NUCLEOTIDE SEQUENCE [LARGE SCALE GENOMIC DNA]</scope>
    <source>
        <strain evidence="2 3">CIP 110306</strain>
    </source>
</reference>
<dbReference type="PANTHER" id="PTHR33516:SF2">
    <property type="entry name" value="LEXA REPRESSOR-RELATED"/>
    <property type="match status" value="1"/>
</dbReference>
<dbReference type="Proteomes" id="UP000014523">
    <property type="component" value="Unassembled WGS sequence"/>
</dbReference>
<dbReference type="RefSeq" id="WP_016660724.1">
    <property type="nucleotide sequence ID" value="NZ_ASQH01000001.1"/>
</dbReference>
<protein>
    <submittedName>
        <fullName evidence="2">DNA polymerase V</fullName>
    </submittedName>
</protein>
<dbReference type="Pfam" id="PF00717">
    <property type="entry name" value="Peptidase_S24"/>
    <property type="match status" value="1"/>
</dbReference>
<proteinExistence type="predicted"/>
<dbReference type="AlphaFoldDB" id="A0A829HBE2"/>
<dbReference type="InterPro" id="IPR036286">
    <property type="entry name" value="LexA/Signal_pep-like_sf"/>
</dbReference>
<evidence type="ECO:0000259" key="1">
    <source>
        <dbReference type="Pfam" id="PF00717"/>
    </source>
</evidence>
<gene>
    <name evidence="2" type="ORF">F957_04218</name>
</gene>
<dbReference type="InterPro" id="IPR015927">
    <property type="entry name" value="Peptidase_S24_S26A/B/C"/>
</dbReference>
<dbReference type="EMBL" id="ATGG01000065">
    <property type="protein sequence ID" value="EPF69198.1"/>
    <property type="molecule type" value="Genomic_DNA"/>
</dbReference>
<dbReference type="PANTHER" id="PTHR33516">
    <property type="entry name" value="LEXA REPRESSOR"/>
    <property type="match status" value="1"/>
</dbReference>
<evidence type="ECO:0000313" key="2">
    <source>
        <dbReference type="EMBL" id="EPF69198.1"/>
    </source>
</evidence>
<dbReference type="Gene3D" id="2.10.109.10">
    <property type="entry name" value="Umud Fragment, subunit A"/>
    <property type="match status" value="1"/>
</dbReference>
<dbReference type="CDD" id="cd06529">
    <property type="entry name" value="S24_LexA-like"/>
    <property type="match status" value="1"/>
</dbReference>
<sequence length="168" mass="19199">MLQIQIVAMSHSNQIIEIKNHLRHDLLSDVSSIIVIHPSMRMAITVSIEKISAGFPSPTQDYIDMNQHLIGNEYATFIVKVGSLSMKNAGIDIDDELIVDRSLEVKHRDIIVALVNNHFTVKRLMLDEDDRIGLKAENPEYSNIYFDDDQLLEVWGIVTFILKKTRKI</sequence>